<reference evidence="1" key="2">
    <citation type="submission" date="2007-03" db="EMBL/GenBank/DDBJ databases">
        <authorList>
            <consortium name="The International Medicago Genome Annotation Group"/>
        </authorList>
    </citation>
    <scope>NUCLEOTIDE SEQUENCE</scope>
</reference>
<accession>Q2HU22</accession>
<protein>
    <submittedName>
        <fullName evidence="1">Uncharacterized protein</fullName>
    </submittedName>
</protein>
<dbReference type="AlphaFoldDB" id="Q2HU22"/>
<organism evidence="1">
    <name type="scientific">Medicago truncatula</name>
    <name type="common">Barrel medic</name>
    <name type="synonym">Medicago tribuloides</name>
    <dbReference type="NCBI Taxonomy" id="3880"/>
    <lineage>
        <taxon>Eukaryota</taxon>
        <taxon>Viridiplantae</taxon>
        <taxon>Streptophyta</taxon>
        <taxon>Embryophyta</taxon>
        <taxon>Tracheophyta</taxon>
        <taxon>Spermatophyta</taxon>
        <taxon>Magnoliopsida</taxon>
        <taxon>eudicotyledons</taxon>
        <taxon>Gunneridae</taxon>
        <taxon>Pentapetalae</taxon>
        <taxon>rosids</taxon>
        <taxon>fabids</taxon>
        <taxon>Fabales</taxon>
        <taxon>Fabaceae</taxon>
        <taxon>Papilionoideae</taxon>
        <taxon>50 kb inversion clade</taxon>
        <taxon>NPAAA clade</taxon>
        <taxon>Hologalegina</taxon>
        <taxon>IRL clade</taxon>
        <taxon>Trifolieae</taxon>
        <taxon>Medicago</taxon>
    </lineage>
</organism>
<sequence length="46" mass="5508">MMHCTITVLIYIGKNTIDRLENYGFGRRVLGCNHKRRNRLFENQIL</sequence>
<proteinExistence type="predicted"/>
<gene>
    <name evidence="1" type="ORF">MtrDRAFT_AC149491g29v2</name>
</gene>
<name>Q2HU22_MEDTR</name>
<reference evidence="1" key="1">
    <citation type="submission" date="2004-06" db="EMBL/GenBank/DDBJ databases">
        <authorList>
            <person name="Town C.D."/>
        </authorList>
    </citation>
    <scope>NUCLEOTIDE SEQUENCE</scope>
</reference>
<evidence type="ECO:0000313" key="1">
    <source>
        <dbReference type="EMBL" id="ABD32319.2"/>
    </source>
</evidence>
<dbReference type="EMBL" id="AC149491">
    <property type="protein sequence ID" value="ABD32319.2"/>
    <property type="molecule type" value="Genomic_DNA"/>
</dbReference>